<comment type="cofactor">
    <cofactor evidence="1 7">
        <name>pyridoxal 5'-phosphate</name>
        <dbReference type="ChEBI" id="CHEBI:597326"/>
    </cofactor>
</comment>
<evidence type="ECO:0000256" key="7">
    <source>
        <dbReference type="RuleBase" id="RU004504"/>
    </source>
</evidence>
<dbReference type="PIRSF" id="PIRSF005572">
    <property type="entry name" value="NifS"/>
    <property type="match status" value="1"/>
</dbReference>
<comment type="similarity">
    <text evidence="2">Belongs to the class-V pyridoxal-phosphate-dependent aminotransferase family. NifS/IscS subfamily.</text>
</comment>
<dbReference type="AlphaFoldDB" id="A0A2V2YMB7"/>
<dbReference type="GO" id="GO:0031071">
    <property type="term" value="F:cysteine desulfurase activity"/>
    <property type="evidence" value="ECO:0007669"/>
    <property type="project" value="UniProtKB-ARBA"/>
</dbReference>
<dbReference type="GO" id="GO:0051536">
    <property type="term" value="F:iron-sulfur cluster binding"/>
    <property type="evidence" value="ECO:0007669"/>
    <property type="project" value="UniProtKB-KW"/>
</dbReference>
<dbReference type="InterPro" id="IPR015422">
    <property type="entry name" value="PyrdxlP-dep_Trfase_small"/>
</dbReference>
<evidence type="ECO:0000313" key="10">
    <source>
        <dbReference type="Proteomes" id="UP000246635"/>
    </source>
</evidence>
<dbReference type="PANTHER" id="PTHR11601">
    <property type="entry name" value="CYSTEINE DESULFURYLASE FAMILY MEMBER"/>
    <property type="match status" value="1"/>
</dbReference>
<dbReference type="NCBIfam" id="NF002806">
    <property type="entry name" value="PRK02948.1"/>
    <property type="match status" value="1"/>
</dbReference>
<evidence type="ECO:0000256" key="5">
    <source>
        <dbReference type="ARBA" id="ARBA00023004"/>
    </source>
</evidence>
<gene>
    <name evidence="9" type="ORF">DFQ01_12739</name>
</gene>
<keyword evidence="4" id="KW-0663">Pyridoxal phosphate</keyword>
<organism evidence="9 10">
    <name type="scientific">Paenibacillus cellulosilyticus</name>
    <dbReference type="NCBI Taxonomy" id="375489"/>
    <lineage>
        <taxon>Bacteria</taxon>
        <taxon>Bacillati</taxon>
        <taxon>Bacillota</taxon>
        <taxon>Bacilli</taxon>
        <taxon>Bacillales</taxon>
        <taxon>Paenibacillaceae</taxon>
        <taxon>Paenibacillus</taxon>
    </lineage>
</organism>
<dbReference type="RefSeq" id="WP_110046455.1">
    <property type="nucleotide sequence ID" value="NZ_CP054609.1"/>
</dbReference>
<keyword evidence="6" id="KW-0411">Iron-sulfur</keyword>
<evidence type="ECO:0000256" key="6">
    <source>
        <dbReference type="ARBA" id="ARBA00023014"/>
    </source>
</evidence>
<name>A0A2V2YMB7_9BACL</name>
<dbReference type="EMBL" id="QGTQ01000027">
    <property type="protein sequence ID" value="PWV95435.1"/>
    <property type="molecule type" value="Genomic_DNA"/>
</dbReference>
<evidence type="ECO:0000256" key="3">
    <source>
        <dbReference type="ARBA" id="ARBA00022723"/>
    </source>
</evidence>
<sequence>MHYFDHCASTPPREEVIQTLAEVMRIHYANPSSIHQAGAEAGQLIERSRGLIAKLFKTKPEEWVFTSGGTESNNLAIRGVAKQFASRGKHLITTMVEHASVYETFQQLEQDGYNVTYLPVDERGVVSIEALKAALTDETILVSIMHVNNENGAIQPIAEIGRLLKEYPKTLFHVDAVQSIGKLPIELTSWGIDLLSGSAHKVRGPKGVGIVYIRSGLSIAPLLTGGEQERALRAGTSNTPAIVASAKAFRMAMEAAENHNKQWTLLRNQLIDRLSQIPELIVNSSKDSRHSAPHIVHFSYPGMKPEVMVHALEKLGFVVSTKSACSSKDDKPSRVILAMSGDARRAASGIRISFGDEHTASDVEQLADAIGRTVADLKPMERRI</sequence>
<evidence type="ECO:0000256" key="2">
    <source>
        <dbReference type="ARBA" id="ARBA00006490"/>
    </source>
</evidence>
<dbReference type="OrthoDB" id="9808002at2"/>
<dbReference type="SUPFAM" id="SSF53383">
    <property type="entry name" value="PLP-dependent transferases"/>
    <property type="match status" value="1"/>
</dbReference>
<proteinExistence type="inferred from homology"/>
<feature type="domain" description="Aminotransferase class V" evidence="8">
    <location>
        <begin position="3"/>
        <end position="366"/>
    </location>
</feature>
<dbReference type="Gene3D" id="3.40.640.10">
    <property type="entry name" value="Type I PLP-dependent aspartate aminotransferase-like (Major domain)"/>
    <property type="match status" value="1"/>
</dbReference>
<dbReference type="PANTHER" id="PTHR11601:SF50">
    <property type="entry name" value="CYSTEINE DESULFURASE ISCS 2-RELATED"/>
    <property type="match status" value="1"/>
</dbReference>
<keyword evidence="3" id="KW-0479">Metal-binding</keyword>
<dbReference type="PROSITE" id="PS00595">
    <property type="entry name" value="AA_TRANSFER_CLASS_5"/>
    <property type="match status" value="1"/>
</dbReference>
<evidence type="ECO:0000256" key="1">
    <source>
        <dbReference type="ARBA" id="ARBA00001933"/>
    </source>
</evidence>
<dbReference type="GO" id="GO:0046872">
    <property type="term" value="F:metal ion binding"/>
    <property type="evidence" value="ECO:0007669"/>
    <property type="project" value="UniProtKB-KW"/>
</dbReference>
<dbReference type="InterPro" id="IPR000192">
    <property type="entry name" value="Aminotrans_V_dom"/>
</dbReference>
<dbReference type="InterPro" id="IPR020578">
    <property type="entry name" value="Aminotrans_V_PyrdxlP_BS"/>
</dbReference>
<comment type="caution">
    <text evidence="9">The sequence shown here is derived from an EMBL/GenBank/DDBJ whole genome shotgun (WGS) entry which is preliminary data.</text>
</comment>
<dbReference type="FunFam" id="3.40.640.10:FF:000084">
    <property type="entry name" value="IscS-like cysteine desulfurase"/>
    <property type="match status" value="1"/>
</dbReference>
<dbReference type="InterPro" id="IPR016454">
    <property type="entry name" value="Cysteine_dSase"/>
</dbReference>
<evidence type="ECO:0000313" key="9">
    <source>
        <dbReference type="EMBL" id="PWV95435.1"/>
    </source>
</evidence>
<dbReference type="InterPro" id="IPR015421">
    <property type="entry name" value="PyrdxlP-dep_Trfase_major"/>
</dbReference>
<protein>
    <submittedName>
        <fullName evidence="9">Cysteine desulfurase</fullName>
    </submittedName>
</protein>
<keyword evidence="5" id="KW-0408">Iron</keyword>
<dbReference type="Gene3D" id="3.90.1150.10">
    <property type="entry name" value="Aspartate Aminotransferase, domain 1"/>
    <property type="match status" value="1"/>
</dbReference>
<accession>A0A2V2YMB7</accession>
<dbReference type="Pfam" id="PF00266">
    <property type="entry name" value="Aminotran_5"/>
    <property type="match status" value="1"/>
</dbReference>
<dbReference type="Gene3D" id="1.10.260.50">
    <property type="match status" value="1"/>
</dbReference>
<reference evidence="9 10" key="1">
    <citation type="submission" date="2018-05" db="EMBL/GenBank/DDBJ databases">
        <title>Genomic Encyclopedia of Type Strains, Phase III (KMG-III): the genomes of soil and plant-associated and newly described type strains.</title>
        <authorList>
            <person name="Whitman W."/>
        </authorList>
    </citation>
    <scope>NUCLEOTIDE SEQUENCE [LARGE SCALE GENOMIC DNA]</scope>
    <source>
        <strain evidence="9 10">CECT 5696</strain>
    </source>
</reference>
<dbReference type="Proteomes" id="UP000246635">
    <property type="component" value="Unassembled WGS sequence"/>
</dbReference>
<evidence type="ECO:0000256" key="4">
    <source>
        <dbReference type="ARBA" id="ARBA00022898"/>
    </source>
</evidence>
<evidence type="ECO:0000259" key="8">
    <source>
        <dbReference type="Pfam" id="PF00266"/>
    </source>
</evidence>
<dbReference type="InterPro" id="IPR015424">
    <property type="entry name" value="PyrdxlP-dep_Trfase"/>
</dbReference>
<keyword evidence="10" id="KW-1185">Reference proteome</keyword>